<feature type="compositionally biased region" description="Gly residues" evidence="1">
    <location>
        <begin position="877"/>
        <end position="900"/>
    </location>
</feature>
<dbReference type="InterPro" id="IPR037053">
    <property type="entry name" value="Phage_tail_collar_dom_sf"/>
</dbReference>
<feature type="region of interest" description="Disordered" evidence="1">
    <location>
        <begin position="1040"/>
        <end position="1089"/>
    </location>
</feature>
<evidence type="ECO:0000259" key="2">
    <source>
        <dbReference type="Pfam" id="PF07484"/>
    </source>
</evidence>
<dbReference type="EMBL" id="FM207411">
    <property type="protein sequence ID" value="CAR63408.1"/>
    <property type="molecule type" value="Genomic_DNA"/>
</dbReference>
<dbReference type="Gene3D" id="2.60.120.260">
    <property type="entry name" value="Galactose-binding domain-like"/>
    <property type="match status" value="1"/>
</dbReference>
<feature type="compositionally biased region" description="Polar residues" evidence="1">
    <location>
        <begin position="985"/>
        <end position="996"/>
    </location>
</feature>
<evidence type="ECO:0000256" key="1">
    <source>
        <dbReference type="SAM" id="MobiDB-lite"/>
    </source>
</evidence>
<feature type="region of interest" description="Disordered" evidence="1">
    <location>
        <begin position="873"/>
        <end position="911"/>
    </location>
</feature>
<dbReference type="Proteomes" id="UP000001515">
    <property type="component" value="Segment"/>
</dbReference>
<keyword evidence="4" id="KW-1185">Reference proteome</keyword>
<proteinExistence type="predicted"/>
<reference evidence="3 4" key="1">
    <citation type="journal article" date="2009" name="Environ. Microbiol.">
        <title>Comparative genomics of marine cyanomyoviruses reveals the widespread occurrence of Synechococcus host genes localized to a hyperplastic region: implications for mechanisms of cyanophage evolution.</title>
        <authorList>
            <person name="Millard A.D."/>
            <person name="Zwirglmaier K."/>
            <person name="Downey M.J."/>
            <person name="Mann N.H."/>
            <person name="Scanlan D.J."/>
        </authorList>
    </citation>
    <scope>NUCLEOTIDE SEQUENCE</scope>
</reference>
<dbReference type="RefSeq" id="YP_003097445.1">
    <property type="nucleotide sequence ID" value="NC_013085.1"/>
</dbReference>
<organism evidence="3 4">
    <name type="scientific">Synechococcus phage S-RSM4</name>
    <dbReference type="NCBI Taxonomy" id="555387"/>
    <lineage>
        <taxon>Viruses</taxon>
        <taxon>Duplodnaviria</taxon>
        <taxon>Heunggongvirae</taxon>
        <taxon>Uroviricota</taxon>
        <taxon>Caudoviricetes</taxon>
        <taxon>Pantevenvirales</taxon>
        <taxon>Kyanoviridae</taxon>
        <taxon>Gibbetvirus</taxon>
        <taxon>Gibbetvirus rsm4</taxon>
    </lineage>
</organism>
<feature type="domain" description="Phage tail collar" evidence="2">
    <location>
        <begin position="320"/>
        <end position="352"/>
    </location>
</feature>
<sequence>MSRNIRSNYLTDKVTFGASTMPIGSIVPIFKADDDKVADNGVVTQLGSVVAGAGGGSGYFTDLGTISGYPTGPVELTIAPGNLSVGNDEITYPNHPFIDGDKITVVEAEQAPNIAKLGGSIQSFTVTNGGSGYTTPPNIQVTDNGSGPVSAGSFSVVINNGSVTQINVLNGGEGYQFPQVSFTGGGGGAGAAATAQLSPGGDGGVQFERGFTFYVQYVDASTFRIGRSNADILAGKYYNVTDLGSAGTFKLASTTGFGLRVGIAANLDGSVNFATIKSPGYGYEDGDVVYILQPGSDGLARVEIVSTVSDTGDNPEEQYPGFLYCDGGEYNAQDYPLLYEILSNDYGGTGGTYNPSDFGQTSAVTFKVPDYKTRKLVGAGGGVSGGGSPVSGNVISTVGATGGKWFFSKNDQEALYDIGNIVISGYDNVTDFVAGTLTGDVTIKIGPLQEKLISAVPEHEHAILTSEAPEAGAFEGAGFFADDHSAGFKNGNGQVNFFLPSGGVPLFHTHGIVDYVIPDPNASTYGNVSGIGEALTKTFNSTAIVSSGSSTTITIAAHELQTGYKIRVLDNPQSTIATVNVDGVATSFAANTEWYVIKVDNDTIKLAKSRYAALRLQELQFSTNGNSADITIETHYAAAGNFPSELITTIITPTPTSYDIDDNYVVGGKPVIIPGDTFSTTVQKQNQTTSGTYSVPAPTADELPLTSIAVTLGGAGGYGATTDSAPGGGGNTTYTFSASGYTYEVRATGGSGGTRGDSGGNGGGGGAGFIYVKQGGTTVQTVSLSTITPGTTNALTGGVEYTLVSYYAGQSGTGGSSSQGGTGGASSYIGGAGGDGSRTLFTGSNDVTQSFTSPSSSYFSYNIPNDWPLDQLQAEVKGGGGGSGGRGDGGNWFPGNGNGGKRVTANINPGNNGTLRVYVGGGGNAGGNRSGGSGGVGFASGGNGGNGTGGGGGGGGGGASAVGTPSAIIIGAGGGGGGGAAGDATQGSDQNGQLNSNDAVQNLSALFSGTGSNGGNSVCSGGGGGGGGGGVGVGSGIGGGGGGGNGSNARRDGFGGRRGQSAVKSSGTGPTASLVSEGGAGNATSVSAGNTQNGNAGSVVFVATENQTFYGNGGGGGGSGAYFELQFTEVGNGSAGTLVVGDGYSDGRGIIGYQVPQSSGDTAGTSSTIGIFDAASTSVDYVESGTGSGTTGGFVSPDGFKYLRFFGNEANRWARSIGINASASNSKGTVVEALRFNVIVGDNSNGGEAPSAPLELFASNDAGGSYTKIGTVASTSGPSVWTDVDVALPADYQEPGMLFELRQSRSSSGNPNNDNYGVSAVYLIHAEGEVTTITTSSGKVDLGVEYITEVIPPQGDPINSAGIDVNDGIFTLSSAVKLSVTSELQPEIDIPLLTRYHLVKYLIKAY</sequence>
<dbReference type="SUPFAM" id="SSF88874">
    <property type="entry name" value="Receptor-binding domain of short tail fibre protein gp12"/>
    <property type="match status" value="1"/>
</dbReference>
<feature type="region of interest" description="Disordered" evidence="1">
    <location>
        <begin position="975"/>
        <end position="996"/>
    </location>
</feature>
<dbReference type="GeneID" id="8303418"/>
<protein>
    <submittedName>
        <fullName evidence="3">Putative short tail fibre</fullName>
    </submittedName>
</protein>
<dbReference type="Gene3D" id="3.90.1340.10">
    <property type="entry name" value="Phage tail collar domain"/>
    <property type="match status" value="1"/>
</dbReference>
<dbReference type="KEGG" id="vg:8303418"/>
<dbReference type="InterPro" id="IPR011083">
    <property type="entry name" value="Phage_tail_collar_dom"/>
</dbReference>
<feature type="compositionally biased region" description="Polar residues" evidence="1">
    <location>
        <begin position="1062"/>
        <end position="1074"/>
    </location>
</feature>
<gene>
    <name evidence="3" type="ORF">SRSM4_211</name>
</gene>
<name>C7BVH9_9CAUD</name>
<accession>C7BVH9</accession>
<evidence type="ECO:0000313" key="4">
    <source>
        <dbReference type="Proteomes" id="UP000001515"/>
    </source>
</evidence>
<dbReference type="Pfam" id="PF07484">
    <property type="entry name" value="Collar"/>
    <property type="match status" value="1"/>
</dbReference>
<evidence type="ECO:0000313" key="3">
    <source>
        <dbReference type="EMBL" id="CAR63408.1"/>
    </source>
</evidence>